<feature type="domain" description="Phosphodiester glycosidase" evidence="3">
    <location>
        <begin position="220"/>
        <end position="406"/>
    </location>
</feature>
<accession>A0ABS4IYG8</accession>
<evidence type="ECO:0000256" key="1">
    <source>
        <dbReference type="SAM" id="SignalP"/>
    </source>
</evidence>
<reference evidence="4 5" key="1">
    <citation type="submission" date="2021-03" db="EMBL/GenBank/DDBJ databases">
        <title>Genomic Encyclopedia of Type Strains, Phase IV (KMG-IV): sequencing the most valuable type-strain genomes for metagenomic binning, comparative biology and taxonomic classification.</title>
        <authorList>
            <person name="Goeker M."/>
        </authorList>
    </citation>
    <scope>NUCLEOTIDE SEQUENCE [LARGE SCALE GENOMIC DNA]</scope>
    <source>
        <strain evidence="4 5">DSM 26048</strain>
    </source>
</reference>
<dbReference type="PANTHER" id="PTHR40446">
    <property type="entry name" value="N-ACETYLGLUCOSAMINE-1-PHOSPHODIESTER ALPHA-N-ACETYLGLUCOSAMINIDASE"/>
    <property type="match status" value="1"/>
</dbReference>
<gene>
    <name evidence="4" type="ORF">J2Z66_004240</name>
</gene>
<dbReference type="InterPro" id="IPR018711">
    <property type="entry name" value="NAGPA"/>
</dbReference>
<dbReference type="Proteomes" id="UP001519287">
    <property type="component" value="Unassembled WGS sequence"/>
</dbReference>
<dbReference type="RefSeq" id="WP_209973794.1">
    <property type="nucleotide sequence ID" value="NZ_JAGGLB010000014.1"/>
</dbReference>
<evidence type="ECO:0000259" key="2">
    <source>
        <dbReference type="Pfam" id="PF07833"/>
    </source>
</evidence>
<dbReference type="PANTHER" id="PTHR40446:SF2">
    <property type="entry name" value="N-ACETYLGLUCOSAMINE-1-PHOSPHODIESTER ALPHA-N-ACETYLGLUCOSAMINIDASE"/>
    <property type="match status" value="1"/>
</dbReference>
<dbReference type="InterPro" id="IPR012854">
    <property type="entry name" value="Cu_amine_oxidase-like_N"/>
</dbReference>
<keyword evidence="5" id="KW-1185">Reference proteome</keyword>
<evidence type="ECO:0000313" key="5">
    <source>
        <dbReference type="Proteomes" id="UP001519287"/>
    </source>
</evidence>
<feature type="chain" id="PRO_5045127954" evidence="1">
    <location>
        <begin position="23"/>
        <end position="874"/>
    </location>
</feature>
<dbReference type="Gene3D" id="2.60.120.430">
    <property type="entry name" value="Galactose-binding lectin"/>
    <property type="match status" value="1"/>
</dbReference>
<evidence type="ECO:0000259" key="3">
    <source>
        <dbReference type="Pfam" id="PF09992"/>
    </source>
</evidence>
<organism evidence="4 5">
    <name type="scientific">Paenibacillus eucommiae</name>
    <dbReference type="NCBI Taxonomy" id="1355755"/>
    <lineage>
        <taxon>Bacteria</taxon>
        <taxon>Bacillati</taxon>
        <taxon>Bacillota</taxon>
        <taxon>Bacilli</taxon>
        <taxon>Bacillales</taxon>
        <taxon>Paenibacillaceae</taxon>
        <taxon>Paenibacillus</taxon>
    </lineage>
</organism>
<dbReference type="EMBL" id="JAGGLB010000014">
    <property type="protein sequence ID" value="MBP1992631.1"/>
    <property type="molecule type" value="Genomic_DNA"/>
</dbReference>
<dbReference type="Pfam" id="PF09992">
    <property type="entry name" value="NAGPA"/>
    <property type="match status" value="1"/>
</dbReference>
<keyword evidence="1" id="KW-0732">Signal</keyword>
<protein>
    <submittedName>
        <fullName evidence="4">Exopolysaccharide biosynthesis protein</fullName>
    </submittedName>
</protein>
<dbReference type="Gene3D" id="3.30.457.10">
    <property type="entry name" value="Copper amine oxidase-like, N-terminal domain"/>
    <property type="match status" value="1"/>
</dbReference>
<feature type="domain" description="Copper amine oxidase-like N-terminal" evidence="2">
    <location>
        <begin position="767"/>
        <end position="871"/>
    </location>
</feature>
<name>A0ABS4IYG8_9BACL</name>
<proteinExistence type="predicted"/>
<evidence type="ECO:0000313" key="4">
    <source>
        <dbReference type="EMBL" id="MBP1992631.1"/>
    </source>
</evidence>
<dbReference type="Pfam" id="PF07833">
    <property type="entry name" value="Cu_amine_oxidN1"/>
    <property type="match status" value="1"/>
</dbReference>
<sequence>MRLHKKLGIGALVCALSLQVFAFAPSVSLAADSKLTISSEEIITSGALVKKYVWSTTRNKTTVTANASVIEVDLTNPNVKLDAMSGSGSEFTKKATVLEMTKNSGAVAGINGDFYNTQAEGVPIGPQITEGEILSTTSNLSGMYAFGITKDNVPVVDQFTFTGSLKAADGASFPLKGVNTTYYYDDNKVFSHQDAIYMYTSAWTQNNRSNDGTTKPTEVLVQNGIITKIAVNGVIPMVAPEDGYILRASGKGTDYVVQHLKEGDPLISNYEMKAKDAWKQYDVNNFKMMIGGSTLLVDEGKAMSYFTRDIGGIDGYRYRSRTAIGYSKNLKTAYLITVDNSGSSKGVNMVELQQIMVQAGVWRGMVLDGGGSTQMVARPLGEFDSKLVNKVENNYQRKVANGVGVYTLAPQGEVKGLTLKGQDELFIGETSSYQMKGYDEYYNPIASFDGIVMNWSSSAALGTFEGNAFTATKSGKTKLTAKSGKGSATIDVDVIGRDQISAMKINAGDISLSEGQSYKLPIMVTTKSGITREVPPQLISWELQGIGGEIGKDGVLRVTNLSGSQSAQLIARYDGYSTILTMPIGQEQLWYDLDTTGVKTTASKYPAEVVSAVNTDASTGNKNLKITYDFTLGTGTKAAYADFNDKYGAPITGEPQYIKVKVQGDESMNWLRAEFSDAAGKTHMVDLTQNINWKGWQQLTANLTDYNMKYPITIKKIYVVSPEQGQDERALKGEVRFDDVTFVYKGKLPSLPYSKVKLTVNKKTGILNNKSITLEQAPIITSGNTMIPIRFVTEALGGTVKWDEKERKVTILRGDKLIELWIGKTDIVVNGDRVTAEVAPRIANDMTLVPLRIISEKLGWKVGWEPVGQVITLE</sequence>
<feature type="signal peptide" evidence="1">
    <location>
        <begin position="1"/>
        <end position="22"/>
    </location>
</feature>
<comment type="caution">
    <text evidence="4">The sequence shown here is derived from an EMBL/GenBank/DDBJ whole genome shotgun (WGS) entry which is preliminary data.</text>
</comment>
<dbReference type="InterPro" id="IPR036582">
    <property type="entry name" value="Mao_N_sf"/>
</dbReference>
<dbReference type="SUPFAM" id="SSF55383">
    <property type="entry name" value="Copper amine oxidase, domain N"/>
    <property type="match status" value="1"/>
</dbReference>